<dbReference type="InterPro" id="IPR036599">
    <property type="entry name" value="DNA_ligase_N_sf"/>
</dbReference>
<dbReference type="Gene3D" id="1.10.3260.10">
    <property type="entry name" value="DNA ligase, ATP-dependent, N-terminal domain"/>
    <property type="match status" value="1"/>
</dbReference>
<evidence type="ECO:0000256" key="5">
    <source>
        <dbReference type="ARBA" id="ARBA00023242"/>
    </source>
</evidence>
<sequence>MRSLLVWIMVESSSSPSHFYMLSNSPHPVLDGVLLDNKRKSNVMSKQNDDDERGNGEAQQLPAKRPYYASDSEFVDSSYRNETAAGEVEAIDLESNVKMEQPEDEEELADDHDNENENNNNNNNNSDEGDDDNGEDACTEIPTLETYTPREPSYDKANAIPFAQVCKRLESLWNLRFTKRKVLSKQQKLECLLPNALKTYLDGGSPFPYLRLILPEHDSSRAHTGMKEARMAEVWAKAMGCDKGTAVYKQLTGFRSAHIIKNPNSVGDLSCVIADVMKERLPSSGSKLTVGEVNEWLDVLVAVVKNRVGTTTADGDRVGKSAWRKALEKAVVAKETAKKYDKYAILVEKLINKNLSPVEHKFIVRIILQHIHVGINLREILGYMHPNAMDLHYASNSLKELCALLSDPEYVRLLKATVEKNTREIMESNRLKWMTPSTLPAVLGNTISPMLSRRTSFQTFLQELAQRHDQLDKALPAESPAKSCLAIKHPAFTCEIKMDGERDLVHINRGIVTIQTRNGTWYSTLYSPAIGPALRAAISRYDVDVILDGEMISWDSSENKPIPFGSNRAVAEMNRNQRYRDGTLDPRDVDLHKNDMDINVMALSKDPKDDSSSRDMDEDRCWLQFVVFDLLYVDGPDAQALIEKSRHLFAKDESIRSGCLINLSCMQRYSILYNLIEPQDKVVEHIRRVVIRPDGSSIDGADYFLGRSGLEYGKSPCELDSIYLALCDESGTTKFDTQRCSKAFEDIEIQRALELERLYSQIVTFGGQEGLIFKDLSSPYYLGSKSRSMGYWWKLKPDYDQSSAASDIDLLVLGGYYATGFSRRGMMSSLIVGCLDTENRYGGEGAKYMAVTKVFFNKDTEKVLRESTGFRVDYEYGQFNLGKWFESEELPGFISLESYQRSPVGDRDGWKPEKKDRPDLWINPNDSFVITINAAELTVSHSMQAGLTMRFPRITEYRGKGTKNPKNPDEVADWSELRTIFDEQEETRQNEISLGSEQQETSRFLTAKQLQSGKLKAAKKSRKKIDEVKQFNIPGAAAPLSQILDGFTFSVLPGNYCLEDDAYATAEAKEDGWESSAMSVRSQKDVIRFIQSHGGTCLLTMHTGTDFLLGGRLTDAPVSNLRTLMANTDRNSTAKKETDARKLLELGGILKWTFVYSIVSKFLTSLDDDVSGYTKSIKRDWPTLAHPHQSHFLVMSDTARTSLLHSSEDKYGLRINEVSRHHDFVRALEEVRRDKSKRTKLPWQSHAMSSFDEKERWIFGGKMQKLWPYGKYADTGSPMIIMYPDLFATLGLESQNDANIESESPRWKQVMESKSLGRVAATLPLAKSMGAIITPHLHNGVTHILCDLKRHKMLSWSSMNPLSLFSDAESGSRLHERLISLEEAAAVDRTNDVMLVSPDWLEEKWTCHSANTTTKYESC</sequence>
<proteinExistence type="inferred from homology"/>
<dbReference type="InterPro" id="IPR012310">
    <property type="entry name" value="DNA_ligase_ATP-dep_cent"/>
</dbReference>
<keyword evidence="4" id="KW-0067">ATP-binding</keyword>
<dbReference type="Gene3D" id="2.40.50.140">
    <property type="entry name" value="Nucleic acid-binding proteins"/>
    <property type="match status" value="1"/>
</dbReference>
<keyword evidence="2" id="KW-0436">Ligase</keyword>
<dbReference type="GO" id="GO:0016874">
    <property type="term" value="F:ligase activity"/>
    <property type="evidence" value="ECO:0007669"/>
    <property type="project" value="UniProtKB-KW"/>
</dbReference>
<evidence type="ECO:0000256" key="4">
    <source>
        <dbReference type="ARBA" id="ARBA00022840"/>
    </source>
</evidence>
<keyword evidence="5" id="KW-0539">Nucleus</keyword>
<dbReference type="Pfam" id="PF04675">
    <property type="entry name" value="DNA_ligase_A_N"/>
    <property type="match status" value="1"/>
</dbReference>
<reference evidence="8 9" key="1">
    <citation type="submission" date="2024-10" db="EMBL/GenBank/DDBJ databases">
        <title>Updated reference genomes for cyclostephanoid diatoms.</title>
        <authorList>
            <person name="Roberts W.R."/>
            <person name="Alverson A.J."/>
        </authorList>
    </citation>
    <scope>NUCLEOTIDE SEQUENCE [LARGE SCALE GENOMIC DNA]</scope>
    <source>
        <strain evidence="8 9">AJA232-27</strain>
    </source>
</reference>
<name>A0ABD3M8V3_9STRA</name>
<dbReference type="SUPFAM" id="SSF56091">
    <property type="entry name" value="DNA ligase/mRNA capping enzyme, catalytic domain"/>
    <property type="match status" value="1"/>
</dbReference>
<accession>A0ABD3M8V3</accession>
<organism evidence="8 9">
    <name type="scientific">Discostella pseudostelligera</name>
    <dbReference type="NCBI Taxonomy" id="259834"/>
    <lineage>
        <taxon>Eukaryota</taxon>
        <taxon>Sar</taxon>
        <taxon>Stramenopiles</taxon>
        <taxon>Ochrophyta</taxon>
        <taxon>Bacillariophyta</taxon>
        <taxon>Coscinodiscophyceae</taxon>
        <taxon>Thalassiosirophycidae</taxon>
        <taxon>Stephanodiscales</taxon>
        <taxon>Stephanodiscaceae</taxon>
        <taxon>Discostella</taxon>
    </lineage>
</organism>
<dbReference type="PANTHER" id="PTHR45997:SF1">
    <property type="entry name" value="DNA LIGASE 4"/>
    <property type="match status" value="1"/>
</dbReference>
<feature type="compositionally biased region" description="Acidic residues" evidence="6">
    <location>
        <begin position="102"/>
        <end position="116"/>
    </location>
</feature>
<dbReference type="Pfam" id="PF01068">
    <property type="entry name" value="DNA_ligase_A_M"/>
    <property type="match status" value="1"/>
</dbReference>
<feature type="region of interest" description="Disordered" evidence="6">
    <location>
        <begin position="87"/>
        <end position="138"/>
    </location>
</feature>
<feature type="region of interest" description="Disordered" evidence="6">
    <location>
        <begin position="42"/>
        <end position="70"/>
    </location>
</feature>
<dbReference type="PANTHER" id="PTHR45997">
    <property type="entry name" value="DNA LIGASE 4"/>
    <property type="match status" value="1"/>
</dbReference>
<comment type="similarity">
    <text evidence="1">Belongs to the ATP-dependent DNA ligase family.</text>
</comment>
<evidence type="ECO:0000256" key="2">
    <source>
        <dbReference type="ARBA" id="ARBA00022598"/>
    </source>
</evidence>
<dbReference type="EMBL" id="JALLBG020000194">
    <property type="protein sequence ID" value="KAL3760037.1"/>
    <property type="molecule type" value="Genomic_DNA"/>
</dbReference>
<keyword evidence="9" id="KW-1185">Reference proteome</keyword>
<evidence type="ECO:0000313" key="9">
    <source>
        <dbReference type="Proteomes" id="UP001530293"/>
    </source>
</evidence>
<feature type="compositionally biased region" description="Acidic residues" evidence="6">
    <location>
        <begin position="127"/>
        <end position="138"/>
    </location>
</feature>
<protein>
    <recommendedName>
        <fullName evidence="7">ATP-dependent DNA ligase family profile domain-containing protein</fullName>
    </recommendedName>
</protein>
<dbReference type="GO" id="GO:0005524">
    <property type="term" value="F:ATP binding"/>
    <property type="evidence" value="ECO:0007669"/>
    <property type="project" value="UniProtKB-KW"/>
</dbReference>
<feature type="compositionally biased region" description="Low complexity" evidence="6">
    <location>
        <begin position="117"/>
        <end position="126"/>
    </location>
</feature>
<evidence type="ECO:0000256" key="3">
    <source>
        <dbReference type="ARBA" id="ARBA00022741"/>
    </source>
</evidence>
<dbReference type="InterPro" id="IPR012340">
    <property type="entry name" value="NA-bd_OB-fold"/>
</dbReference>
<dbReference type="InterPro" id="IPR012308">
    <property type="entry name" value="DNA_ligase_ATP-dep_N"/>
</dbReference>
<evidence type="ECO:0000256" key="6">
    <source>
        <dbReference type="SAM" id="MobiDB-lite"/>
    </source>
</evidence>
<dbReference type="Proteomes" id="UP001530293">
    <property type="component" value="Unassembled WGS sequence"/>
</dbReference>
<feature type="domain" description="ATP-dependent DNA ligase family profile" evidence="7">
    <location>
        <begin position="767"/>
        <end position="836"/>
    </location>
</feature>
<dbReference type="SUPFAM" id="SSF50249">
    <property type="entry name" value="Nucleic acid-binding proteins"/>
    <property type="match status" value="1"/>
</dbReference>
<comment type="caution">
    <text evidence="8">The sequence shown here is derived from an EMBL/GenBank/DDBJ whole genome shotgun (WGS) entry which is preliminary data.</text>
</comment>
<evidence type="ECO:0000313" key="8">
    <source>
        <dbReference type="EMBL" id="KAL3760037.1"/>
    </source>
</evidence>
<dbReference type="Gene3D" id="3.30.470.30">
    <property type="entry name" value="DNA ligase/mRNA capping enzyme"/>
    <property type="match status" value="1"/>
</dbReference>
<keyword evidence="3" id="KW-0547">Nucleotide-binding</keyword>
<gene>
    <name evidence="8" type="ORF">ACHAWU_006585</name>
</gene>
<evidence type="ECO:0000256" key="1">
    <source>
        <dbReference type="ARBA" id="ARBA00007572"/>
    </source>
</evidence>
<dbReference type="InterPro" id="IPR029710">
    <property type="entry name" value="LIG4"/>
</dbReference>
<evidence type="ECO:0000259" key="7">
    <source>
        <dbReference type="PROSITE" id="PS50160"/>
    </source>
</evidence>
<dbReference type="PROSITE" id="PS50160">
    <property type="entry name" value="DNA_LIGASE_A3"/>
    <property type="match status" value="1"/>
</dbReference>